<evidence type="ECO:0000313" key="4">
    <source>
        <dbReference type="Proteomes" id="UP000694844"/>
    </source>
</evidence>
<dbReference type="KEGG" id="cvn:111101979"/>
<keyword evidence="1" id="KW-0175">Coiled coil</keyword>
<feature type="compositionally biased region" description="Polar residues" evidence="2">
    <location>
        <begin position="86"/>
        <end position="101"/>
    </location>
</feature>
<reference evidence="5" key="2">
    <citation type="submission" date="2025-08" db="UniProtKB">
        <authorList>
            <consortium name="RefSeq"/>
        </authorList>
    </citation>
    <scope>IDENTIFICATION</scope>
    <source>
        <tissue evidence="5">Whole sample</tissue>
    </source>
</reference>
<dbReference type="InterPro" id="IPR028002">
    <property type="entry name" value="Myb_DNA-bind_5"/>
</dbReference>
<dbReference type="PANTHER" id="PTHR23098:SF16">
    <property type="entry name" value="REGULATORY PROTEIN ZESTE"/>
    <property type="match status" value="1"/>
</dbReference>
<evidence type="ECO:0000256" key="1">
    <source>
        <dbReference type="SAM" id="Coils"/>
    </source>
</evidence>
<keyword evidence="4" id="KW-1185">Reference proteome</keyword>
<feature type="coiled-coil region" evidence="1">
    <location>
        <begin position="186"/>
        <end position="218"/>
    </location>
</feature>
<accession>A0A8B8AGP6</accession>
<dbReference type="OrthoDB" id="6205924at2759"/>
<dbReference type="RefSeq" id="XP_022290345.1">
    <property type="nucleotide sequence ID" value="XM_022434637.1"/>
</dbReference>
<reference evidence="4" key="1">
    <citation type="submission" date="2024-06" db="UniProtKB">
        <authorList>
            <consortium name="RefSeq"/>
        </authorList>
    </citation>
    <scope>NUCLEOTIDE SEQUENCE [LARGE SCALE GENOMIC DNA]</scope>
</reference>
<sequence>MASQSDFDFALNLIQEDDNCMDSISPAIKKRPNWTDIEKKILVDEVHHRESILYGRFKGGSGGKAAKEKAWAEVAEAVNASSSSGFMRTSTEAQKQYSNLKQRAKGKLSELKRPKTGGGPKPPSPSPVEQCILDNLEGRPSLEGIVGGIDTAGPYHEDQPSCSVQEKNSSNQVKVGKPSSTKRPRIQDLEMKNLQLENEKLQEEVSKIKMEKDLLKVKKTYYDIKLQMLINEHPEVVSQLLNGNEV</sequence>
<dbReference type="Pfam" id="PF13873">
    <property type="entry name" value="Myb_DNA-bind_5"/>
    <property type="match status" value="1"/>
</dbReference>
<evidence type="ECO:0000313" key="5">
    <source>
        <dbReference type="RefSeq" id="XP_022290345.1"/>
    </source>
</evidence>
<dbReference type="AlphaFoldDB" id="A0A8B8AGP6"/>
<dbReference type="PANTHER" id="PTHR23098">
    <property type="entry name" value="AGAP001331-PA-RELATED"/>
    <property type="match status" value="1"/>
</dbReference>
<name>A0A8B8AGP6_CRAVI</name>
<organism evidence="4 5">
    <name type="scientific">Crassostrea virginica</name>
    <name type="common">Eastern oyster</name>
    <dbReference type="NCBI Taxonomy" id="6565"/>
    <lineage>
        <taxon>Eukaryota</taxon>
        <taxon>Metazoa</taxon>
        <taxon>Spiralia</taxon>
        <taxon>Lophotrochozoa</taxon>
        <taxon>Mollusca</taxon>
        <taxon>Bivalvia</taxon>
        <taxon>Autobranchia</taxon>
        <taxon>Pteriomorphia</taxon>
        <taxon>Ostreida</taxon>
        <taxon>Ostreoidea</taxon>
        <taxon>Ostreidae</taxon>
        <taxon>Crassostrea</taxon>
    </lineage>
</organism>
<protein>
    <submittedName>
        <fullName evidence="5">Uncharacterized protein LOC111101979 isoform X1</fullName>
    </submittedName>
</protein>
<dbReference type="Proteomes" id="UP000694844">
    <property type="component" value="Chromosome 1"/>
</dbReference>
<feature type="domain" description="Myb/SANT-like DNA-binding" evidence="3">
    <location>
        <begin position="31"/>
        <end position="109"/>
    </location>
</feature>
<evidence type="ECO:0000256" key="2">
    <source>
        <dbReference type="SAM" id="MobiDB-lite"/>
    </source>
</evidence>
<dbReference type="GeneID" id="111101979"/>
<gene>
    <name evidence="5" type="primary">LOC111101979</name>
</gene>
<feature type="compositionally biased region" description="Polar residues" evidence="2">
    <location>
        <begin position="160"/>
        <end position="181"/>
    </location>
</feature>
<dbReference type="GO" id="GO:0005634">
    <property type="term" value="C:nucleus"/>
    <property type="evidence" value="ECO:0007669"/>
    <property type="project" value="TreeGrafter"/>
</dbReference>
<feature type="region of interest" description="Disordered" evidence="2">
    <location>
        <begin position="84"/>
        <end position="130"/>
    </location>
</feature>
<feature type="region of interest" description="Disordered" evidence="2">
    <location>
        <begin position="151"/>
        <end position="182"/>
    </location>
</feature>
<evidence type="ECO:0000259" key="3">
    <source>
        <dbReference type="Pfam" id="PF13873"/>
    </source>
</evidence>
<proteinExistence type="predicted"/>